<dbReference type="InterPro" id="IPR006050">
    <property type="entry name" value="DNA_photolyase_N"/>
</dbReference>
<dbReference type="eggNOG" id="KOG0133">
    <property type="taxonomic scope" value="Eukaryota"/>
</dbReference>
<dbReference type="PROSITE" id="PS51645">
    <property type="entry name" value="PHR_CRY_ALPHA_BETA"/>
    <property type="match status" value="1"/>
</dbReference>
<proteinExistence type="predicted"/>
<dbReference type="InterPro" id="IPR036155">
    <property type="entry name" value="Crypto/Photolyase_N_sf"/>
</dbReference>
<organism>
    <name type="scientific">Branchiostoma floridae</name>
    <name type="common">Florida lancelet</name>
    <name type="synonym">Amphioxus</name>
    <dbReference type="NCBI Taxonomy" id="7739"/>
    <lineage>
        <taxon>Eukaryota</taxon>
        <taxon>Metazoa</taxon>
        <taxon>Chordata</taxon>
        <taxon>Cephalochordata</taxon>
        <taxon>Leptocardii</taxon>
        <taxon>Amphioxiformes</taxon>
        <taxon>Branchiostomatidae</taxon>
        <taxon>Branchiostoma</taxon>
    </lineage>
</organism>
<sequence length="521" mass="58160">MMASRKPVEPPKPMGVGAFKVTRSGHHRCLVSWWQRTDVPDSLWRGETTGSEMTNKEVSMEVREQHNTIHWFRKGLRFHDNPSLLHALRTSRHVYPVFVMDLDFMKDFKIRSGANQWRFVIECLQDLDTRLRAYGLRLFVARGNAEAFFAEHFRKWNITQLTHDVETEHYHRFRDAAGQHGGCSSYRKYIDRTGDDTSGKNLKYIHTGAATSVKPQVQIHTGVSTNSKVSTESSQGTALTRVKCLHTGEHTSIHLHVHSHVREGGGVVLTTVKCLHTGEHTSSHLRVHSHVREGGGVAFTAVKCLHTGKHTSSHLRVHSHVMEAGGVKRHGGEGCRVGRIEQGGWWEGEGSGGQSFPDNSSFQFKVTRSGHHRCLVSWWQRTDVPDSLWRGETTACLGEASHGDGQVEPVGRGGRSSGQGILRAAEVKHAVVTAEGRRKTSRISILLRSGTWGTARRGESGSKAVILTAERQFLTEGNPEAYRTTRRVHEVIQENPHRIEARGCGTGEEVSKQVLSTNNAY</sequence>
<dbReference type="InParanoid" id="C3ZS89"/>
<evidence type="ECO:0000313" key="2">
    <source>
        <dbReference type="EMBL" id="EEN44621.1"/>
    </source>
</evidence>
<feature type="domain" description="Photolyase/cryptochrome alpha/beta" evidence="1">
    <location>
        <begin position="66"/>
        <end position="198"/>
    </location>
</feature>
<dbReference type="STRING" id="7739.C3ZS89"/>
<dbReference type="AlphaFoldDB" id="C3ZS89"/>
<name>C3ZS89_BRAFL</name>
<dbReference type="PANTHER" id="PTHR11455">
    <property type="entry name" value="CRYPTOCHROME"/>
    <property type="match status" value="1"/>
</dbReference>
<dbReference type="InterPro" id="IPR014729">
    <property type="entry name" value="Rossmann-like_a/b/a_fold"/>
</dbReference>
<dbReference type="SUPFAM" id="SSF52425">
    <property type="entry name" value="Cryptochrome/photolyase, N-terminal domain"/>
    <property type="match status" value="1"/>
</dbReference>
<dbReference type="Gene3D" id="3.40.50.620">
    <property type="entry name" value="HUPs"/>
    <property type="match status" value="1"/>
</dbReference>
<evidence type="ECO:0000259" key="1">
    <source>
        <dbReference type="PROSITE" id="PS51645"/>
    </source>
</evidence>
<accession>C3ZS89</accession>
<dbReference type="PANTHER" id="PTHR11455:SF63">
    <property type="entry name" value="PHOTOLYASE_CRYPTOCHROME ALPHA_BETA DOMAIN-CONTAINING PROTEIN"/>
    <property type="match status" value="1"/>
</dbReference>
<dbReference type="InterPro" id="IPR002081">
    <property type="entry name" value="Cryptochrome/DNA_photolyase_1"/>
</dbReference>
<dbReference type="EMBL" id="GG666671">
    <property type="protein sequence ID" value="EEN44621.1"/>
    <property type="molecule type" value="Genomic_DNA"/>
</dbReference>
<reference evidence="2" key="1">
    <citation type="journal article" date="2008" name="Nature">
        <title>The amphioxus genome and the evolution of the chordate karyotype.</title>
        <authorList>
            <consortium name="US DOE Joint Genome Institute (JGI-PGF)"/>
            <person name="Putnam N.H."/>
            <person name="Butts T."/>
            <person name="Ferrier D.E.K."/>
            <person name="Furlong R.F."/>
            <person name="Hellsten U."/>
            <person name="Kawashima T."/>
            <person name="Robinson-Rechavi M."/>
            <person name="Shoguchi E."/>
            <person name="Terry A."/>
            <person name="Yu J.-K."/>
            <person name="Benito-Gutierrez E.L."/>
            <person name="Dubchak I."/>
            <person name="Garcia-Fernandez J."/>
            <person name="Gibson-Brown J.J."/>
            <person name="Grigoriev I.V."/>
            <person name="Horton A.C."/>
            <person name="de Jong P.J."/>
            <person name="Jurka J."/>
            <person name="Kapitonov V.V."/>
            <person name="Kohara Y."/>
            <person name="Kuroki Y."/>
            <person name="Lindquist E."/>
            <person name="Lucas S."/>
            <person name="Osoegawa K."/>
            <person name="Pennacchio L.A."/>
            <person name="Salamov A.A."/>
            <person name="Satou Y."/>
            <person name="Sauka-Spengler T."/>
            <person name="Schmutz J."/>
            <person name="Shin-I T."/>
            <person name="Toyoda A."/>
            <person name="Bronner-Fraser M."/>
            <person name="Fujiyama A."/>
            <person name="Holland L.Z."/>
            <person name="Holland P.W.H."/>
            <person name="Satoh N."/>
            <person name="Rokhsar D.S."/>
        </authorList>
    </citation>
    <scope>NUCLEOTIDE SEQUENCE [LARGE SCALE GENOMIC DNA]</scope>
    <source>
        <strain evidence="2">S238N-H82</strain>
        <tissue evidence="2">Testes</tissue>
    </source>
</reference>
<protein>
    <recommendedName>
        <fullName evidence="1">Photolyase/cryptochrome alpha/beta domain-containing protein</fullName>
    </recommendedName>
</protein>
<gene>
    <name evidence="2" type="ORF">BRAFLDRAFT_131753</name>
</gene>
<dbReference type="Pfam" id="PF00875">
    <property type="entry name" value="DNA_photolyase"/>
    <property type="match status" value="1"/>
</dbReference>